<dbReference type="Gene3D" id="1.10.10.10">
    <property type="entry name" value="Winged helix-like DNA-binding domain superfamily/Winged helix DNA-binding domain"/>
    <property type="match status" value="1"/>
</dbReference>
<dbReference type="GO" id="GO:0010288">
    <property type="term" value="P:response to lead ion"/>
    <property type="evidence" value="ECO:0007669"/>
    <property type="project" value="TreeGrafter"/>
</dbReference>
<dbReference type="InterPro" id="IPR052543">
    <property type="entry name" value="HTH_Metal-responsive_Reg"/>
</dbReference>
<sequence length="235" mass="25597">MDASIQPNLDDALAALGAVLAEPARARMLCALMDGRAHTATELSLVAGISPSTASAHLSRLQDSVWIRCIPQGRHRYYALADDEIAALIETLLGAAQRRMPSIRSTTPEPLRHARTCYHHAAGAFAVDLHDRMMARAWLVPMAEGYALSDAGRAAFARLGLDADTLRARARGKRHVAKSCLDWSERRPHLGGVLGAALLDLMIDKHWVIRDLDSRALTVTARGQRALDAWLAQSD</sequence>
<dbReference type="RefSeq" id="WP_121088363.1">
    <property type="nucleotide sequence ID" value="NZ_RBZU01000008.1"/>
</dbReference>
<dbReference type="PROSITE" id="PS50987">
    <property type="entry name" value="HTH_ARSR_2"/>
    <property type="match status" value="1"/>
</dbReference>
<proteinExistence type="predicted"/>
<reference evidence="2 3" key="1">
    <citation type="submission" date="2018-10" db="EMBL/GenBank/DDBJ databases">
        <title>Robbsia sp. DHC34, isolated from soil.</title>
        <authorList>
            <person name="Gao Z.-H."/>
            <person name="Qiu L.-H."/>
        </authorList>
    </citation>
    <scope>NUCLEOTIDE SEQUENCE [LARGE SCALE GENOMIC DNA]</scope>
    <source>
        <strain evidence="2 3">DHC34</strain>
    </source>
</reference>
<dbReference type="InterPro" id="IPR036388">
    <property type="entry name" value="WH-like_DNA-bd_sf"/>
</dbReference>
<accession>A0A494XMP8</accession>
<dbReference type="GO" id="GO:0046686">
    <property type="term" value="P:response to cadmium ion"/>
    <property type="evidence" value="ECO:0007669"/>
    <property type="project" value="TreeGrafter"/>
</dbReference>
<evidence type="ECO:0000259" key="1">
    <source>
        <dbReference type="PROSITE" id="PS50987"/>
    </source>
</evidence>
<dbReference type="GO" id="GO:0003700">
    <property type="term" value="F:DNA-binding transcription factor activity"/>
    <property type="evidence" value="ECO:0007669"/>
    <property type="project" value="InterPro"/>
</dbReference>
<comment type="caution">
    <text evidence="2">The sequence shown here is derived from an EMBL/GenBank/DDBJ whole genome shotgun (WGS) entry which is preliminary data.</text>
</comment>
<dbReference type="InterPro" id="IPR011991">
    <property type="entry name" value="ArsR-like_HTH"/>
</dbReference>
<evidence type="ECO:0000313" key="3">
    <source>
        <dbReference type="Proteomes" id="UP000270342"/>
    </source>
</evidence>
<organism evidence="2 3">
    <name type="scientific">Pararobbsia silviterrae</name>
    <dbReference type="NCBI Taxonomy" id="1792498"/>
    <lineage>
        <taxon>Bacteria</taxon>
        <taxon>Pseudomonadati</taxon>
        <taxon>Pseudomonadota</taxon>
        <taxon>Betaproteobacteria</taxon>
        <taxon>Burkholderiales</taxon>
        <taxon>Burkholderiaceae</taxon>
        <taxon>Pararobbsia</taxon>
    </lineage>
</organism>
<dbReference type="PANTHER" id="PTHR39168:SF1">
    <property type="entry name" value="TRANSCRIPTIONAL REGULATORY PROTEIN"/>
    <property type="match status" value="1"/>
</dbReference>
<dbReference type="GO" id="GO:0097063">
    <property type="term" value="F:cadmium ion sensor activity"/>
    <property type="evidence" value="ECO:0007669"/>
    <property type="project" value="TreeGrafter"/>
</dbReference>
<name>A0A494XMP8_9BURK</name>
<evidence type="ECO:0000313" key="2">
    <source>
        <dbReference type="EMBL" id="RKP51960.1"/>
    </source>
</evidence>
<dbReference type="SMART" id="SM00418">
    <property type="entry name" value="HTH_ARSR"/>
    <property type="match status" value="1"/>
</dbReference>
<dbReference type="OrthoDB" id="9797716at2"/>
<dbReference type="EMBL" id="RBZU01000008">
    <property type="protein sequence ID" value="RKP51960.1"/>
    <property type="molecule type" value="Genomic_DNA"/>
</dbReference>
<dbReference type="InterPro" id="IPR001845">
    <property type="entry name" value="HTH_ArsR_DNA-bd_dom"/>
</dbReference>
<dbReference type="Proteomes" id="UP000270342">
    <property type="component" value="Unassembled WGS sequence"/>
</dbReference>
<gene>
    <name evidence="2" type="ORF">D7S86_18670</name>
</gene>
<dbReference type="SUPFAM" id="SSF46785">
    <property type="entry name" value="Winged helix' DNA-binding domain"/>
    <property type="match status" value="1"/>
</dbReference>
<protein>
    <submittedName>
        <fullName evidence="2">Transcriptional regulator</fullName>
    </submittedName>
</protein>
<dbReference type="CDD" id="cd00090">
    <property type="entry name" value="HTH_ARSR"/>
    <property type="match status" value="1"/>
</dbReference>
<dbReference type="GO" id="GO:0003677">
    <property type="term" value="F:DNA binding"/>
    <property type="evidence" value="ECO:0007669"/>
    <property type="project" value="TreeGrafter"/>
</dbReference>
<dbReference type="PANTHER" id="PTHR39168">
    <property type="entry name" value="TRANSCRIPTIONAL REGULATOR-RELATED"/>
    <property type="match status" value="1"/>
</dbReference>
<keyword evidence="3" id="KW-1185">Reference proteome</keyword>
<feature type="domain" description="HTH arsR-type" evidence="1">
    <location>
        <begin position="5"/>
        <end position="100"/>
    </location>
</feature>
<dbReference type="InterPro" id="IPR036390">
    <property type="entry name" value="WH_DNA-bd_sf"/>
</dbReference>
<dbReference type="GO" id="GO:0032791">
    <property type="term" value="F:lead ion binding"/>
    <property type="evidence" value="ECO:0007669"/>
    <property type="project" value="TreeGrafter"/>
</dbReference>
<dbReference type="Pfam" id="PF01022">
    <property type="entry name" value="HTH_5"/>
    <property type="match status" value="1"/>
</dbReference>
<dbReference type="AlphaFoldDB" id="A0A494XMP8"/>